<protein>
    <recommendedName>
        <fullName evidence="2">Autophagy-related protein 101</fullName>
    </recommendedName>
</protein>
<organism evidence="5 6">
    <name type="scientific">Friedmanniomyces endolithicus</name>
    <dbReference type="NCBI Taxonomy" id="329885"/>
    <lineage>
        <taxon>Eukaryota</taxon>
        <taxon>Fungi</taxon>
        <taxon>Dikarya</taxon>
        <taxon>Ascomycota</taxon>
        <taxon>Pezizomycotina</taxon>
        <taxon>Dothideomycetes</taxon>
        <taxon>Dothideomycetidae</taxon>
        <taxon>Mycosphaerellales</taxon>
        <taxon>Teratosphaeriaceae</taxon>
        <taxon>Friedmanniomyces</taxon>
    </lineage>
</organism>
<dbReference type="GO" id="GO:1990316">
    <property type="term" value="C:Atg1/ULK1 kinase complex"/>
    <property type="evidence" value="ECO:0007669"/>
    <property type="project" value="TreeGrafter"/>
</dbReference>
<feature type="compositionally biased region" description="Low complexity" evidence="4">
    <location>
        <begin position="80"/>
        <end position="100"/>
    </location>
</feature>
<evidence type="ECO:0000256" key="3">
    <source>
        <dbReference type="ARBA" id="ARBA00023006"/>
    </source>
</evidence>
<dbReference type="Pfam" id="PF07855">
    <property type="entry name" value="ATG101"/>
    <property type="match status" value="1"/>
</dbReference>
<evidence type="ECO:0000256" key="2">
    <source>
        <dbReference type="ARBA" id="ARBA00018874"/>
    </source>
</evidence>
<comment type="similarity">
    <text evidence="1">Belongs to the ATG101 family.</text>
</comment>
<evidence type="ECO:0000256" key="1">
    <source>
        <dbReference type="ARBA" id="ARBA00007130"/>
    </source>
</evidence>
<accession>A0AAN6QL19</accession>
<dbReference type="AlphaFoldDB" id="A0AAN6QL19"/>
<dbReference type="InterPro" id="IPR012445">
    <property type="entry name" value="ATG101"/>
</dbReference>
<feature type="region of interest" description="Disordered" evidence="4">
    <location>
        <begin position="76"/>
        <end position="100"/>
    </location>
</feature>
<dbReference type="PANTHER" id="PTHR13292">
    <property type="entry name" value="AUTOPHAGY-RELATED PROTEIN 101"/>
    <property type="match status" value="1"/>
</dbReference>
<evidence type="ECO:0000256" key="4">
    <source>
        <dbReference type="SAM" id="MobiDB-lite"/>
    </source>
</evidence>
<gene>
    <name evidence="5" type="ORF">LTR91_016252</name>
</gene>
<dbReference type="EMBL" id="JAUJLE010000195">
    <property type="protein sequence ID" value="KAK0969615.1"/>
    <property type="molecule type" value="Genomic_DNA"/>
</dbReference>
<dbReference type="GO" id="GO:0000407">
    <property type="term" value="C:phagophore assembly site"/>
    <property type="evidence" value="ECO:0007669"/>
    <property type="project" value="TreeGrafter"/>
</dbReference>
<evidence type="ECO:0000313" key="6">
    <source>
        <dbReference type="Proteomes" id="UP001175353"/>
    </source>
</evidence>
<keyword evidence="6" id="KW-1185">Reference proteome</keyword>
<evidence type="ECO:0000313" key="5">
    <source>
        <dbReference type="EMBL" id="KAK0969615.1"/>
    </source>
</evidence>
<dbReference type="PANTHER" id="PTHR13292:SF0">
    <property type="entry name" value="AUTOPHAGY-RELATED PROTEIN 101"/>
    <property type="match status" value="1"/>
</dbReference>
<dbReference type="GO" id="GO:0019901">
    <property type="term" value="F:protein kinase binding"/>
    <property type="evidence" value="ECO:0007669"/>
    <property type="project" value="TreeGrafter"/>
</dbReference>
<sequence>MDSRKPPEFTLELSADRSNVKDVVKGAATSSVFFHRYFTPLTPATHDVLDTTLPYVSEDDIESLIETRATAFVRSLDTASSTTPHTSPSHYSSKSTTPSPSRGILAIKFLERKRRKGWFIAKADEETVWETWLLDVTLTSARSEPEAARNRRVMERSLQEAAMRVVEVVDAEKGHIPPITTNESNPFPYQIVILPRGGG</sequence>
<name>A0AAN6QL19_9PEZI</name>
<reference evidence="5" key="1">
    <citation type="submission" date="2023-06" db="EMBL/GenBank/DDBJ databases">
        <title>Black Yeasts Isolated from many extreme environments.</title>
        <authorList>
            <person name="Coleine C."/>
            <person name="Stajich J.E."/>
            <person name="Selbmann L."/>
        </authorList>
    </citation>
    <scope>NUCLEOTIDE SEQUENCE</scope>
    <source>
        <strain evidence="5">CCFEE 5200</strain>
    </source>
</reference>
<proteinExistence type="inferred from homology"/>
<dbReference type="GO" id="GO:0000045">
    <property type="term" value="P:autophagosome assembly"/>
    <property type="evidence" value="ECO:0007669"/>
    <property type="project" value="TreeGrafter"/>
</dbReference>
<comment type="caution">
    <text evidence="5">The sequence shown here is derived from an EMBL/GenBank/DDBJ whole genome shotgun (WGS) entry which is preliminary data.</text>
</comment>
<keyword evidence="3" id="KW-0072">Autophagy</keyword>
<dbReference type="Proteomes" id="UP001175353">
    <property type="component" value="Unassembled WGS sequence"/>
</dbReference>